<feature type="domain" description="Helix-turn-helix" evidence="2">
    <location>
        <begin position="1"/>
        <end position="40"/>
    </location>
</feature>
<reference evidence="4" key="1">
    <citation type="submission" date="2019-12" db="UniProtKB">
        <authorList>
            <consortium name="WormBaseParasite"/>
        </authorList>
    </citation>
    <scope>IDENTIFICATION</scope>
</reference>
<dbReference type="WBParaSite" id="TMUE_1000004653.1">
    <property type="protein sequence ID" value="TMUE_1000004653.1"/>
    <property type="gene ID" value="WBGene00299044"/>
</dbReference>
<evidence type="ECO:0000313" key="4">
    <source>
        <dbReference type="WBParaSite" id="TMUE_1000004653.1"/>
    </source>
</evidence>
<organism evidence="3 4">
    <name type="scientific">Trichuris muris</name>
    <name type="common">Mouse whipworm</name>
    <dbReference type="NCBI Taxonomy" id="70415"/>
    <lineage>
        <taxon>Eukaryota</taxon>
        <taxon>Metazoa</taxon>
        <taxon>Ecdysozoa</taxon>
        <taxon>Nematoda</taxon>
        <taxon>Enoplea</taxon>
        <taxon>Dorylaimia</taxon>
        <taxon>Trichinellida</taxon>
        <taxon>Trichuridae</taxon>
        <taxon>Trichuris</taxon>
    </lineage>
</organism>
<feature type="compositionally biased region" description="Basic residues" evidence="1">
    <location>
        <begin position="165"/>
        <end position="175"/>
    </location>
</feature>
<feature type="region of interest" description="Disordered" evidence="1">
    <location>
        <begin position="152"/>
        <end position="189"/>
    </location>
</feature>
<accession>A0A5S6QBT1</accession>
<dbReference type="PANTHER" id="PTHR21301">
    <property type="entry name" value="REVERSE TRANSCRIPTASE"/>
    <property type="match status" value="1"/>
</dbReference>
<evidence type="ECO:0000313" key="3">
    <source>
        <dbReference type="Proteomes" id="UP000046395"/>
    </source>
</evidence>
<evidence type="ECO:0000256" key="1">
    <source>
        <dbReference type="SAM" id="MobiDB-lite"/>
    </source>
</evidence>
<dbReference type="Pfam" id="PF26215">
    <property type="entry name" value="HTH_animal"/>
    <property type="match status" value="1"/>
</dbReference>
<dbReference type="PANTHER" id="PTHR21301:SF10">
    <property type="entry name" value="REVERSE TRANSCRIPTASE DOMAIN-CONTAINING PROTEIN"/>
    <property type="match status" value="1"/>
</dbReference>
<dbReference type="AlphaFoldDB" id="A0A5S6QBT1"/>
<sequence>MVDRAINLCEDETLKEEINHVRKTLLQNDYPKRFIDDTIKERIRKRKNNDIRRNKGSETRSKAICMPYYPVIGEQIRKIAKNFGYTIAFKSLKDLRSILRSDKVKIPTDRRPRVVYAIKCGCGARYFGETGHGTAQTEGAPDGVDTLQERREKATWRNDNFQRPSTRKRPSHHHERSGQHFGMGGALGGLSPGRKSIQLFYFESGR</sequence>
<protein>
    <recommendedName>
        <fullName evidence="2">Helix-turn-helix domain-containing protein</fullName>
    </recommendedName>
</protein>
<evidence type="ECO:0000259" key="2">
    <source>
        <dbReference type="Pfam" id="PF26215"/>
    </source>
</evidence>
<dbReference type="Proteomes" id="UP000046395">
    <property type="component" value="Unassembled WGS sequence"/>
</dbReference>
<dbReference type="InterPro" id="IPR058912">
    <property type="entry name" value="HTH_animal"/>
</dbReference>
<keyword evidence="3" id="KW-1185">Reference proteome</keyword>
<name>A0A5S6QBT1_TRIMR</name>
<proteinExistence type="predicted"/>